<dbReference type="KEGG" id="eaj:Q3M24_13365"/>
<reference evidence="1" key="1">
    <citation type="journal article" date="2024" name="Syst. Appl. Microbiol.">
        <title>First single-strain enrichments of Electrothrix cable bacteria, description of E. aestuarii sp. nov. and E. rattekaaiensis sp. nov., and proposal of a cable bacteria taxonomy following the rules of the SeqCode.</title>
        <authorList>
            <person name="Plum-Jensen L.E."/>
            <person name="Schramm A."/>
            <person name="Marshall I.P.G."/>
        </authorList>
    </citation>
    <scope>NUCLEOTIDE SEQUENCE</scope>
    <source>
        <strain evidence="1">Rat1</strain>
    </source>
</reference>
<protein>
    <recommendedName>
        <fullName evidence="2">CRISPR type III-B/RAMP module-associated protein Cmr5</fullName>
    </recommendedName>
</protein>
<dbReference type="AlphaFoldDB" id="A0AAU8LQJ7"/>
<sequence length="117" mass="13300">MAEFKYQEPLYLALGEAVYSHFVAQQSKGNVVSILSDAMLTLRQLGTIGLALWIDSNKGERKFIRSALQGEIAEQLALSKCLAPEQRDIETVWSDTERLVKVLRYAKYYAKTKEKND</sequence>
<gene>
    <name evidence="1" type="ORF">Q3M24_13365</name>
</gene>
<reference evidence="1" key="2">
    <citation type="submission" date="2024-06" db="EMBL/GenBank/DDBJ databases">
        <authorList>
            <person name="Plum-Jensen L.E."/>
            <person name="Schramm A."/>
            <person name="Marshall I.P.G."/>
        </authorList>
    </citation>
    <scope>NUCLEOTIDE SEQUENCE</scope>
    <source>
        <strain evidence="1">Rat1</strain>
    </source>
</reference>
<organism evidence="1">
    <name type="scientific">Candidatus Electrothrix aestuarii</name>
    <dbReference type="NCBI Taxonomy" id="3062594"/>
    <lineage>
        <taxon>Bacteria</taxon>
        <taxon>Pseudomonadati</taxon>
        <taxon>Thermodesulfobacteriota</taxon>
        <taxon>Desulfobulbia</taxon>
        <taxon>Desulfobulbales</taxon>
        <taxon>Desulfobulbaceae</taxon>
        <taxon>Candidatus Electrothrix</taxon>
    </lineage>
</organism>
<proteinExistence type="predicted"/>
<name>A0AAU8LQJ7_9BACT</name>
<evidence type="ECO:0008006" key="2">
    <source>
        <dbReference type="Google" id="ProtNLM"/>
    </source>
</evidence>
<evidence type="ECO:0000313" key="1">
    <source>
        <dbReference type="EMBL" id="XCN71300.1"/>
    </source>
</evidence>
<accession>A0AAU8LQJ7</accession>
<dbReference type="EMBL" id="CP159373">
    <property type="protein sequence ID" value="XCN71300.1"/>
    <property type="molecule type" value="Genomic_DNA"/>
</dbReference>